<organism evidence="2 3">
    <name type="scientific">Branchiostoma lanceolatum</name>
    <name type="common">Common lancelet</name>
    <name type="synonym">Amphioxus lanceolatum</name>
    <dbReference type="NCBI Taxonomy" id="7740"/>
    <lineage>
        <taxon>Eukaryota</taxon>
        <taxon>Metazoa</taxon>
        <taxon>Chordata</taxon>
        <taxon>Cephalochordata</taxon>
        <taxon>Leptocardii</taxon>
        <taxon>Amphioxiformes</taxon>
        <taxon>Branchiostomatidae</taxon>
        <taxon>Branchiostoma</taxon>
    </lineage>
</organism>
<reference evidence="2" key="1">
    <citation type="submission" date="2022-01" db="EMBL/GenBank/DDBJ databases">
        <authorList>
            <person name="Braso-Vives M."/>
        </authorList>
    </citation>
    <scope>NUCLEOTIDE SEQUENCE</scope>
</reference>
<proteinExistence type="predicted"/>
<dbReference type="OrthoDB" id="10647734at2759"/>
<gene>
    <name evidence="2" type="primary">Hypp1224</name>
    <name evidence="2" type="ORF">BLAG_LOCUS13353</name>
</gene>
<dbReference type="AlphaFoldDB" id="A0A8J9ZFH2"/>
<feature type="compositionally biased region" description="Polar residues" evidence="1">
    <location>
        <begin position="71"/>
        <end position="82"/>
    </location>
</feature>
<evidence type="ECO:0000313" key="3">
    <source>
        <dbReference type="Proteomes" id="UP000838412"/>
    </source>
</evidence>
<accession>A0A8J9ZFH2</accession>
<name>A0A8J9ZFH2_BRALA</name>
<protein>
    <submittedName>
        <fullName evidence="2">Hypp1224 protein</fullName>
    </submittedName>
</protein>
<dbReference type="EMBL" id="OV696687">
    <property type="protein sequence ID" value="CAH1253664.1"/>
    <property type="molecule type" value="Genomic_DNA"/>
</dbReference>
<evidence type="ECO:0000256" key="1">
    <source>
        <dbReference type="SAM" id="MobiDB-lite"/>
    </source>
</evidence>
<evidence type="ECO:0000313" key="2">
    <source>
        <dbReference type="EMBL" id="CAH1253664.1"/>
    </source>
</evidence>
<sequence>MRHEPAQGNGLLPSTSRLAAAPLSTFLSGAYLPGAPTAHLAVLTCDRALSPGSSPEISTHLRLWSSAHLKTQVNPDPDQSNGPYRDVAEGSSRLQEPQEGRIGFGTACGGREVQRGG</sequence>
<feature type="region of interest" description="Disordered" evidence="1">
    <location>
        <begin position="71"/>
        <end position="117"/>
    </location>
</feature>
<keyword evidence="3" id="KW-1185">Reference proteome</keyword>
<dbReference type="Proteomes" id="UP000838412">
    <property type="component" value="Chromosome 2"/>
</dbReference>